<protein>
    <submittedName>
        <fullName evidence="10">Exosortase D (VPLPA-CTERM-specific)</fullName>
    </submittedName>
</protein>
<evidence type="ECO:0000256" key="2">
    <source>
        <dbReference type="ARBA" id="ARBA00022475"/>
    </source>
</evidence>
<accession>A0A562VM81</accession>
<dbReference type="Pfam" id="PF09721">
    <property type="entry name" value="Exosortase_EpsH"/>
    <property type="match status" value="1"/>
</dbReference>
<feature type="transmembrane region" description="Helical" evidence="8">
    <location>
        <begin position="51"/>
        <end position="67"/>
    </location>
</feature>
<dbReference type="Pfam" id="PF11984">
    <property type="entry name" value="DUF3485"/>
    <property type="match status" value="1"/>
</dbReference>
<comment type="caution">
    <text evidence="10">The sequence shown here is derived from an EMBL/GenBank/DDBJ whole genome shotgun (WGS) entry which is preliminary data.</text>
</comment>
<dbReference type="InterPro" id="IPR014263">
    <property type="entry name" value="Methanolan_biosynth_EpsI"/>
</dbReference>
<name>A0A562VM81_9BACT</name>
<keyword evidence="7 8" id="KW-0472">Membrane</keyword>
<comment type="subcellular location">
    <subcellularLocation>
        <location evidence="1">Cell membrane</location>
        <topology evidence="1">Multi-pass membrane protein</topology>
    </subcellularLocation>
</comment>
<dbReference type="InterPro" id="IPR013426">
    <property type="entry name" value="EpsH-like"/>
</dbReference>
<dbReference type="GO" id="GO:0005886">
    <property type="term" value="C:plasma membrane"/>
    <property type="evidence" value="ECO:0007669"/>
    <property type="project" value="UniProtKB-SubCell"/>
</dbReference>
<feature type="transmembrane region" description="Helical" evidence="8">
    <location>
        <begin position="223"/>
        <end position="251"/>
    </location>
</feature>
<dbReference type="InterPro" id="IPR019127">
    <property type="entry name" value="Exosortase"/>
</dbReference>
<gene>
    <name evidence="10" type="ORF">JN12_02012</name>
</gene>
<keyword evidence="6 8" id="KW-1133">Transmembrane helix</keyword>
<evidence type="ECO:0000256" key="5">
    <source>
        <dbReference type="ARBA" id="ARBA00022801"/>
    </source>
</evidence>
<evidence type="ECO:0000259" key="9">
    <source>
        <dbReference type="Pfam" id="PF11984"/>
    </source>
</evidence>
<dbReference type="NCBIfam" id="TIGR02914">
    <property type="entry name" value="EpsI_fam"/>
    <property type="match status" value="1"/>
</dbReference>
<sequence length="534" mass="59995">MKTVQETVAPNPVMFIRPASWLKGLVFGTLLVVLYYSALDWLVTNDWPREDYSSCALIPFVVLYLIWEKRQQLAALPSISSWMGGIPLGCGLLLFWLGELAGEFFTLYLSLWLVLVGLCWLQLGWRKLKVIAFPVGFSLATFPLPIFVNTQMSLKLKLLSSHLGVAILQLWGMSAFREGNVIDLGFTKLQVVDACSGIRYLVPLIAMAVLLAYYYRAAAWKRLVVILSAIPISVITNGLRIASVGILYPIFGAQVAEGFFHDFSGWFIFMFSLGLLLGEIWLLKRIFPERVSAVAANEPSQATNERVTAPLSESRSSLFFTRHFLAALLCLTVTVAAAKGVDFREKTPINRPLAEFPVEIGEWRGTRTAMEPHYRNALKFSDYAIIDYRDPRGREINFYTAYYASQTKGGSVHTPATCLPGSGWDFQESGVVPVALNGTFSLPVSRAFMEKDGQRQLTYYWFPQRGRVLNDLFSLKLYAFWDALTRQRTDGSLVRIITPVNATERVEDAEARMQSFVRLVVPQLDAFLPGKVSR</sequence>
<keyword evidence="2" id="KW-1003">Cell membrane</keyword>
<evidence type="ECO:0000256" key="8">
    <source>
        <dbReference type="SAM" id="Phobius"/>
    </source>
</evidence>
<feature type="transmembrane region" description="Helical" evidence="8">
    <location>
        <begin position="79"/>
        <end position="98"/>
    </location>
</feature>
<reference evidence="10 11" key="1">
    <citation type="submission" date="2019-07" db="EMBL/GenBank/DDBJ databases">
        <title>Genomic Encyclopedia of Archaeal and Bacterial Type Strains, Phase II (KMG-II): from individual species to whole genera.</title>
        <authorList>
            <person name="Goeker M."/>
        </authorList>
    </citation>
    <scope>NUCLEOTIDE SEQUENCE [LARGE SCALE GENOMIC DNA]</scope>
    <source>
        <strain evidence="10 11">ATCC BAA-1139</strain>
    </source>
</reference>
<feature type="transmembrane region" description="Helical" evidence="8">
    <location>
        <begin position="21"/>
        <end position="39"/>
    </location>
</feature>
<dbReference type="InterPro" id="IPR026392">
    <property type="entry name" value="Exo/Archaeosortase_dom"/>
</dbReference>
<evidence type="ECO:0000256" key="3">
    <source>
        <dbReference type="ARBA" id="ARBA00022670"/>
    </source>
</evidence>
<keyword evidence="4 8" id="KW-0812">Transmembrane</keyword>
<dbReference type="EMBL" id="VLLN01000011">
    <property type="protein sequence ID" value="TWJ19066.1"/>
    <property type="molecule type" value="Genomic_DNA"/>
</dbReference>
<feature type="transmembrane region" description="Helical" evidence="8">
    <location>
        <begin position="130"/>
        <end position="148"/>
    </location>
</feature>
<evidence type="ECO:0000256" key="7">
    <source>
        <dbReference type="ARBA" id="ARBA00023136"/>
    </source>
</evidence>
<proteinExistence type="predicted"/>
<dbReference type="NCBIfam" id="TIGR04178">
    <property type="entry name" value="exo_archaeo"/>
    <property type="match status" value="1"/>
</dbReference>
<evidence type="ECO:0000256" key="1">
    <source>
        <dbReference type="ARBA" id="ARBA00004651"/>
    </source>
</evidence>
<keyword evidence="11" id="KW-1185">Reference proteome</keyword>
<feature type="transmembrane region" description="Helical" evidence="8">
    <location>
        <begin position="263"/>
        <end position="283"/>
    </location>
</feature>
<keyword evidence="5" id="KW-0378">Hydrolase</keyword>
<dbReference type="AlphaFoldDB" id="A0A562VM81"/>
<dbReference type="GO" id="GO:0006508">
    <property type="term" value="P:proteolysis"/>
    <property type="evidence" value="ECO:0007669"/>
    <property type="project" value="UniProtKB-KW"/>
</dbReference>
<dbReference type="InterPro" id="IPR026491">
    <property type="entry name" value="ExosortD_VPLPA"/>
</dbReference>
<evidence type="ECO:0000313" key="10">
    <source>
        <dbReference type="EMBL" id="TWJ19066.1"/>
    </source>
</evidence>
<evidence type="ECO:0000256" key="6">
    <source>
        <dbReference type="ARBA" id="ARBA00022989"/>
    </source>
</evidence>
<keyword evidence="3" id="KW-0645">Protease</keyword>
<feature type="transmembrane region" description="Helical" evidence="8">
    <location>
        <begin position="197"/>
        <end position="216"/>
    </location>
</feature>
<dbReference type="OrthoDB" id="9797363at2"/>
<evidence type="ECO:0000256" key="4">
    <source>
        <dbReference type="ARBA" id="ARBA00022692"/>
    </source>
</evidence>
<organism evidence="10 11">
    <name type="scientific">Geobacter argillaceus</name>
    <dbReference type="NCBI Taxonomy" id="345631"/>
    <lineage>
        <taxon>Bacteria</taxon>
        <taxon>Pseudomonadati</taxon>
        <taxon>Thermodesulfobacteriota</taxon>
        <taxon>Desulfuromonadia</taxon>
        <taxon>Geobacterales</taxon>
        <taxon>Geobacteraceae</taxon>
        <taxon>Geobacter</taxon>
    </lineage>
</organism>
<dbReference type="Proteomes" id="UP000319449">
    <property type="component" value="Unassembled WGS sequence"/>
</dbReference>
<feature type="transmembrane region" description="Helical" evidence="8">
    <location>
        <begin position="104"/>
        <end position="123"/>
    </location>
</feature>
<dbReference type="RefSeq" id="WP_145022091.1">
    <property type="nucleotide sequence ID" value="NZ_VLLN01000011.1"/>
</dbReference>
<feature type="domain" description="Methanolan biosynthesis EpsI" evidence="9">
    <location>
        <begin position="326"/>
        <end position="527"/>
    </location>
</feature>
<evidence type="ECO:0000313" key="11">
    <source>
        <dbReference type="Proteomes" id="UP000319449"/>
    </source>
</evidence>
<dbReference type="GO" id="GO:0008233">
    <property type="term" value="F:peptidase activity"/>
    <property type="evidence" value="ECO:0007669"/>
    <property type="project" value="UniProtKB-KW"/>
</dbReference>
<dbReference type="NCBIfam" id="TIGR04152">
    <property type="entry name" value="exosort_VPLPA"/>
    <property type="match status" value="1"/>
</dbReference>
<dbReference type="NCBIfam" id="TIGR02602">
    <property type="entry name" value="8TM_EpsH"/>
    <property type="match status" value="1"/>
</dbReference>